<sequence>MSMIHDYTNEEKCQKKQEKVHQFLCTHIMELPNLPTRFARVIIFPVESPKPVWRWLEVSEDPEGFLNSSETKPNVLKEIFGDRAFQALLEPPFMRKRMDPTHYRLMNRRKEGVLSIYWVTQPNAVASGYAINQSVAAVTERDDIRGPVLAVRWFTHRAENDFNEEYYSLDMEDFHVVAEWIRKMM</sequence>
<proteinExistence type="predicted"/>
<evidence type="ECO:0000313" key="2">
    <source>
        <dbReference type="Proteomes" id="UP000799772"/>
    </source>
</evidence>
<dbReference type="OrthoDB" id="437457at2759"/>
<reference evidence="1" key="1">
    <citation type="journal article" date="2020" name="Stud. Mycol.">
        <title>101 Dothideomycetes genomes: a test case for predicting lifestyles and emergence of pathogens.</title>
        <authorList>
            <person name="Haridas S."/>
            <person name="Albert R."/>
            <person name="Binder M."/>
            <person name="Bloem J."/>
            <person name="Labutti K."/>
            <person name="Salamov A."/>
            <person name="Andreopoulos B."/>
            <person name="Baker S."/>
            <person name="Barry K."/>
            <person name="Bills G."/>
            <person name="Bluhm B."/>
            <person name="Cannon C."/>
            <person name="Castanera R."/>
            <person name="Culley D."/>
            <person name="Daum C."/>
            <person name="Ezra D."/>
            <person name="Gonzalez J."/>
            <person name="Henrissat B."/>
            <person name="Kuo A."/>
            <person name="Liang C."/>
            <person name="Lipzen A."/>
            <person name="Lutzoni F."/>
            <person name="Magnuson J."/>
            <person name="Mondo S."/>
            <person name="Nolan M."/>
            <person name="Ohm R."/>
            <person name="Pangilinan J."/>
            <person name="Park H.-J."/>
            <person name="Ramirez L."/>
            <person name="Alfaro M."/>
            <person name="Sun H."/>
            <person name="Tritt A."/>
            <person name="Yoshinaga Y."/>
            <person name="Zwiers L.-H."/>
            <person name="Turgeon B."/>
            <person name="Goodwin S."/>
            <person name="Spatafora J."/>
            <person name="Crous P."/>
            <person name="Grigoriev I."/>
        </authorList>
    </citation>
    <scope>NUCLEOTIDE SEQUENCE</scope>
    <source>
        <strain evidence="1">CBS 133067</strain>
    </source>
</reference>
<keyword evidence="2" id="KW-1185">Reference proteome</keyword>
<dbReference type="Proteomes" id="UP000799772">
    <property type="component" value="Unassembled WGS sequence"/>
</dbReference>
<name>A0A9P4IL24_9PEZI</name>
<dbReference type="AlphaFoldDB" id="A0A9P4IL24"/>
<gene>
    <name evidence="1" type="ORF">NA57DRAFT_72802</name>
</gene>
<organism evidence="1 2">
    <name type="scientific">Rhizodiscina lignyota</name>
    <dbReference type="NCBI Taxonomy" id="1504668"/>
    <lineage>
        <taxon>Eukaryota</taxon>
        <taxon>Fungi</taxon>
        <taxon>Dikarya</taxon>
        <taxon>Ascomycota</taxon>
        <taxon>Pezizomycotina</taxon>
        <taxon>Dothideomycetes</taxon>
        <taxon>Pleosporomycetidae</taxon>
        <taxon>Aulographales</taxon>
        <taxon>Rhizodiscinaceae</taxon>
        <taxon>Rhizodiscina</taxon>
    </lineage>
</organism>
<dbReference type="EMBL" id="ML978123">
    <property type="protein sequence ID" value="KAF2101359.1"/>
    <property type="molecule type" value="Genomic_DNA"/>
</dbReference>
<evidence type="ECO:0000313" key="1">
    <source>
        <dbReference type="EMBL" id="KAF2101359.1"/>
    </source>
</evidence>
<protein>
    <submittedName>
        <fullName evidence="1">Uncharacterized protein</fullName>
    </submittedName>
</protein>
<comment type="caution">
    <text evidence="1">The sequence shown here is derived from an EMBL/GenBank/DDBJ whole genome shotgun (WGS) entry which is preliminary data.</text>
</comment>
<accession>A0A9P4IL24</accession>